<dbReference type="PANTHER" id="PTHR20275:SF0">
    <property type="entry name" value="NAD KINASE"/>
    <property type="match status" value="1"/>
</dbReference>
<protein>
    <submittedName>
        <fullName evidence="5">Unannotated protein</fullName>
    </submittedName>
</protein>
<evidence type="ECO:0000256" key="3">
    <source>
        <dbReference type="ARBA" id="ARBA00022857"/>
    </source>
</evidence>
<keyword evidence="2" id="KW-0418">Kinase</keyword>
<dbReference type="InterPro" id="IPR016064">
    <property type="entry name" value="NAD/diacylglycerol_kinase_sf"/>
</dbReference>
<dbReference type="AlphaFoldDB" id="A0A6J6P4I1"/>
<evidence type="ECO:0000256" key="1">
    <source>
        <dbReference type="ARBA" id="ARBA00022679"/>
    </source>
</evidence>
<evidence type="ECO:0000256" key="4">
    <source>
        <dbReference type="ARBA" id="ARBA00023027"/>
    </source>
</evidence>
<dbReference type="PANTHER" id="PTHR20275">
    <property type="entry name" value="NAD KINASE"/>
    <property type="match status" value="1"/>
</dbReference>
<accession>A0A6J6P4I1</accession>
<dbReference type="Pfam" id="PF20143">
    <property type="entry name" value="NAD_kinase_C"/>
    <property type="match status" value="1"/>
</dbReference>
<reference evidence="5" key="1">
    <citation type="submission" date="2020-05" db="EMBL/GenBank/DDBJ databases">
        <authorList>
            <person name="Chiriac C."/>
            <person name="Salcher M."/>
            <person name="Ghai R."/>
            <person name="Kavagutti S V."/>
        </authorList>
    </citation>
    <scope>NUCLEOTIDE SEQUENCE</scope>
</reference>
<gene>
    <name evidence="5" type="ORF">UFOPK2399_00923</name>
</gene>
<dbReference type="InterPro" id="IPR017438">
    <property type="entry name" value="ATP-NAD_kinase_N"/>
</dbReference>
<organism evidence="5">
    <name type="scientific">freshwater metagenome</name>
    <dbReference type="NCBI Taxonomy" id="449393"/>
    <lineage>
        <taxon>unclassified sequences</taxon>
        <taxon>metagenomes</taxon>
        <taxon>ecological metagenomes</taxon>
    </lineage>
</organism>
<dbReference type="HAMAP" id="MF_00361">
    <property type="entry name" value="NAD_kinase"/>
    <property type="match status" value="1"/>
</dbReference>
<keyword evidence="1" id="KW-0808">Transferase</keyword>
<dbReference type="GO" id="GO:0006741">
    <property type="term" value="P:NADP+ biosynthetic process"/>
    <property type="evidence" value="ECO:0007669"/>
    <property type="project" value="InterPro"/>
</dbReference>
<keyword evidence="4" id="KW-0520">NAD</keyword>
<dbReference type="SUPFAM" id="SSF111331">
    <property type="entry name" value="NAD kinase/diacylglycerol kinase-like"/>
    <property type="match status" value="1"/>
</dbReference>
<keyword evidence="3" id="KW-0521">NADP</keyword>
<dbReference type="Gene3D" id="3.40.50.10330">
    <property type="entry name" value="Probable inorganic polyphosphate/atp-NAD kinase, domain 1"/>
    <property type="match status" value="1"/>
</dbReference>
<evidence type="ECO:0000313" key="5">
    <source>
        <dbReference type="EMBL" id="CAB4694330.1"/>
    </source>
</evidence>
<dbReference type="GO" id="GO:0019674">
    <property type="term" value="P:NAD+ metabolic process"/>
    <property type="evidence" value="ECO:0007669"/>
    <property type="project" value="InterPro"/>
</dbReference>
<evidence type="ECO:0000256" key="2">
    <source>
        <dbReference type="ARBA" id="ARBA00022777"/>
    </source>
</evidence>
<dbReference type="EMBL" id="CAEZXP010000002">
    <property type="protein sequence ID" value="CAB4694330.1"/>
    <property type="molecule type" value="Genomic_DNA"/>
</dbReference>
<sequence>MPPVSRAAVVSHGRTRDVSGALKRLRATAALAGVELLPDDEVDGADLVVVLGGDGTMLRALTRTLDLAIPVIGVNFGRVGFLTSMGPDDLEAGLARAFAGEYRVAELATLDVEIGGTRHVAINDTVVAGSTLGRMIELDYAIRGEPIGSLPCDGLICATPAGSTAYNLSNGGPVLVWGLDAAVLSFVAPHSLHVRPLVIGRGSDLVVRNASPEAQATVLIDGHAVGDLEPGADVSLCIGDRRSRIAMLPEQTFFRRYADVFGAA</sequence>
<dbReference type="InterPro" id="IPR017437">
    <property type="entry name" value="ATP-NAD_kinase_PpnK-typ_C"/>
</dbReference>
<dbReference type="GO" id="GO:0003951">
    <property type="term" value="F:NAD+ kinase activity"/>
    <property type="evidence" value="ECO:0007669"/>
    <property type="project" value="InterPro"/>
</dbReference>
<name>A0A6J6P4I1_9ZZZZ</name>
<dbReference type="Gene3D" id="2.60.200.30">
    <property type="entry name" value="Probable inorganic polyphosphate/atp-NAD kinase, domain 2"/>
    <property type="match status" value="1"/>
</dbReference>
<dbReference type="Pfam" id="PF01513">
    <property type="entry name" value="NAD_kinase"/>
    <property type="match status" value="1"/>
</dbReference>
<proteinExistence type="inferred from homology"/>
<dbReference type="InterPro" id="IPR002504">
    <property type="entry name" value="NADK"/>
</dbReference>